<dbReference type="KEGG" id="bacg:D2962_13470"/>
<dbReference type="PRINTS" id="PR00035">
    <property type="entry name" value="HTHGNTR"/>
</dbReference>
<protein>
    <submittedName>
        <fullName evidence="5">FCD domain-containing protein</fullName>
    </submittedName>
</protein>
<dbReference type="SUPFAM" id="SSF48008">
    <property type="entry name" value="GntR ligand-binding domain-like"/>
    <property type="match status" value="1"/>
</dbReference>
<dbReference type="InterPro" id="IPR011711">
    <property type="entry name" value="GntR_C"/>
</dbReference>
<dbReference type="SMART" id="SM00895">
    <property type="entry name" value="FCD"/>
    <property type="match status" value="1"/>
</dbReference>
<proteinExistence type="predicted"/>
<keyword evidence="3" id="KW-0804">Transcription</keyword>
<evidence type="ECO:0000256" key="2">
    <source>
        <dbReference type="ARBA" id="ARBA00023125"/>
    </source>
</evidence>
<dbReference type="Pfam" id="PF00392">
    <property type="entry name" value="GntR"/>
    <property type="match status" value="1"/>
</dbReference>
<dbReference type="InterPro" id="IPR036388">
    <property type="entry name" value="WH-like_DNA-bd_sf"/>
</dbReference>
<evidence type="ECO:0000256" key="1">
    <source>
        <dbReference type="ARBA" id="ARBA00023015"/>
    </source>
</evidence>
<reference evidence="5 6" key="1">
    <citation type="submission" date="2018-10" db="EMBL/GenBank/DDBJ databases">
        <authorList>
            <person name="Zhang X."/>
        </authorList>
    </citation>
    <scope>NUCLEOTIDE SEQUENCE [LARGE SCALE GENOMIC DNA]</scope>
    <source>
        <strain evidence="5 6">SK-G1</strain>
    </source>
</reference>
<dbReference type="GO" id="GO:0003700">
    <property type="term" value="F:DNA-binding transcription factor activity"/>
    <property type="evidence" value="ECO:0007669"/>
    <property type="project" value="InterPro"/>
</dbReference>
<dbReference type="GO" id="GO:0003677">
    <property type="term" value="F:DNA binding"/>
    <property type="evidence" value="ECO:0007669"/>
    <property type="project" value="UniProtKB-KW"/>
</dbReference>
<dbReference type="EMBL" id="CP033169">
    <property type="protein sequence ID" value="AYO31471.1"/>
    <property type="molecule type" value="Genomic_DNA"/>
</dbReference>
<keyword evidence="2" id="KW-0238">DNA-binding</keyword>
<evidence type="ECO:0000259" key="4">
    <source>
        <dbReference type="PROSITE" id="PS50949"/>
    </source>
</evidence>
<evidence type="ECO:0000313" key="5">
    <source>
        <dbReference type="EMBL" id="AYO31471.1"/>
    </source>
</evidence>
<keyword evidence="1" id="KW-0805">Transcription regulation</keyword>
<sequence>MEAIRMDFQKVKNVRLYETIIEQIKQMVDRGEIQPGDKFPSERELMEKLGVSRAVLREAFRVLESRGLVESKPGGGRYLRKVSGFQLNGSTSMALERFALVDVVEAREIVEVKVARLAAERATDQEIENLLALNEEFHGNRKNLVEYREKDRDLAFHMALAEMAHNFMLREMVSLMLSLTKDLREKAILDYDDWIVLCEQHSDIVRAIVGRNGDDAAYKMSLHMESLRRDILKKKLMQ</sequence>
<dbReference type="Gene3D" id="1.10.10.10">
    <property type="entry name" value="Winged helix-like DNA-binding domain superfamily/Winged helix DNA-binding domain"/>
    <property type="match status" value="1"/>
</dbReference>
<dbReference type="AlphaFoldDB" id="A0A3G2R7R3"/>
<dbReference type="PANTHER" id="PTHR43537:SF5">
    <property type="entry name" value="UXU OPERON TRANSCRIPTIONAL REGULATOR"/>
    <property type="match status" value="1"/>
</dbReference>
<dbReference type="PROSITE" id="PS50949">
    <property type="entry name" value="HTH_GNTR"/>
    <property type="match status" value="1"/>
</dbReference>
<dbReference type="Proteomes" id="UP000280960">
    <property type="component" value="Chromosome"/>
</dbReference>
<feature type="domain" description="HTH gntR-type" evidence="4">
    <location>
        <begin position="14"/>
        <end position="82"/>
    </location>
</feature>
<dbReference type="SUPFAM" id="SSF46785">
    <property type="entry name" value="Winged helix' DNA-binding domain"/>
    <property type="match status" value="1"/>
</dbReference>
<dbReference type="PANTHER" id="PTHR43537">
    <property type="entry name" value="TRANSCRIPTIONAL REGULATOR, GNTR FAMILY"/>
    <property type="match status" value="1"/>
</dbReference>
<dbReference type="CDD" id="cd07377">
    <property type="entry name" value="WHTH_GntR"/>
    <property type="match status" value="1"/>
</dbReference>
<organism evidence="5 6">
    <name type="scientific">Biomaibacter acetigenes</name>
    <dbReference type="NCBI Taxonomy" id="2316383"/>
    <lineage>
        <taxon>Bacteria</taxon>
        <taxon>Bacillati</taxon>
        <taxon>Bacillota</taxon>
        <taxon>Clostridia</taxon>
        <taxon>Thermosediminibacterales</taxon>
        <taxon>Tepidanaerobacteraceae</taxon>
        <taxon>Biomaibacter</taxon>
    </lineage>
</organism>
<dbReference type="Pfam" id="PF07729">
    <property type="entry name" value="FCD"/>
    <property type="match status" value="1"/>
</dbReference>
<evidence type="ECO:0000256" key="3">
    <source>
        <dbReference type="ARBA" id="ARBA00023163"/>
    </source>
</evidence>
<dbReference type="Gene3D" id="1.20.120.530">
    <property type="entry name" value="GntR ligand-binding domain-like"/>
    <property type="match status" value="1"/>
</dbReference>
<dbReference type="InterPro" id="IPR000524">
    <property type="entry name" value="Tscrpt_reg_HTH_GntR"/>
</dbReference>
<dbReference type="InterPro" id="IPR036390">
    <property type="entry name" value="WH_DNA-bd_sf"/>
</dbReference>
<dbReference type="SMART" id="SM00345">
    <property type="entry name" value="HTH_GNTR"/>
    <property type="match status" value="1"/>
</dbReference>
<name>A0A3G2R7R3_9FIRM</name>
<dbReference type="InterPro" id="IPR008920">
    <property type="entry name" value="TF_FadR/GntR_C"/>
</dbReference>
<gene>
    <name evidence="5" type="ORF">D2962_13470</name>
</gene>
<keyword evidence="6" id="KW-1185">Reference proteome</keyword>
<accession>A0A3G2R7R3</accession>
<evidence type="ECO:0000313" key="6">
    <source>
        <dbReference type="Proteomes" id="UP000280960"/>
    </source>
</evidence>